<dbReference type="EMBL" id="KN822195">
    <property type="protein sequence ID" value="KIM52941.1"/>
    <property type="molecule type" value="Genomic_DNA"/>
</dbReference>
<dbReference type="InParanoid" id="A0A0C3DA03"/>
<reference evidence="2" key="2">
    <citation type="submission" date="2015-01" db="EMBL/GenBank/DDBJ databases">
        <title>Evolutionary Origins and Diversification of the Mycorrhizal Mutualists.</title>
        <authorList>
            <consortium name="DOE Joint Genome Institute"/>
            <consortium name="Mycorrhizal Genomics Consortium"/>
            <person name="Kohler A."/>
            <person name="Kuo A."/>
            <person name="Nagy L.G."/>
            <person name="Floudas D."/>
            <person name="Copeland A."/>
            <person name="Barry K.W."/>
            <person name="Cichocki N."/>
            <person name="Veneault-Fourrey C."/>
            <person name="LaButti K."/>
            <person name="Lindquist E.A."/>
            <person name="Lipzen A."/>
            <person name="Lundell T."/>
            <person name="Morin E."/>
            <person name="Murat C."/>
            <person name="Riley R."/>
            <person name="Ohm R."/>
            <person name="Sun H."/>
            <person name="Tunlid A."/>
            <person name="Henrissat B."/>
            <person name="Grigoriev I.V."/>
            <person name="Hibbett D.S."/>
            <person name="Martin F."/>
        </authorList>
    </citation>
    <scope>NUCLEOTIDE SEQUENCE [LARGE SCALE GENOMIC DNA]</scope>
    <source>
        <strain evidence="2">Foug A</strain>
    </source>
</reference>
<evidence type="ECO:0000313" key="1">
    <source>
        <dbReference type="EMBL" id="KIM52941.1"/>
    </source>
</evidence>
<proteinExistence type="predicted"/>
<evidence type="ECO:0000313" key="2">
    <source>
        <dbReference type="Proteomes" id="UP000053989"/>
    </source>
</evidence>
<name>A0A0C3DA03_9AGAM</name>
<sequence length="105" mass="11715">MVFGILYDPCDEVSVVTASVVRIKASKTRSAHNLKIFLAAWGWCPPSKTVTRAVLVRLKHCMKGMYTRLPSLRTAHQVGQSQMSQESNALQELNKVSSVLVLIRM</sequence>
<reference evidence="1 2" key="1">
    <citation type="submission" date="2014-04" db="EMBL/GenBank/DDBJ databases">
        <authorList>
            <consortium name="DOE Joint Genome Institute"/>
            <person name="Kuo A."/>
            <person name="Kohler A."/>
            <person name="Nagy L.G."/>
            <person name="Floudas D."/>
            <person name="Copeland A."/>
            <person name="Barry K.W."/>
            <person name="Cichocki N."/>
            <person name="Veneault-Fourrey C."/>
            <person name="LaButti K."/>
            <person name="Lindquist E.A."/>
            <person name="Lipzen A."/>
            <person name="Lundell T."/>
            <person name="Morin E."/>
            <person name="Murat C."/>
            <person name="Sun H."/>
            <person name="Tunlid A."/>
            <person name="Henrissat B."/>
            <person name="Grigoriev I.V."/>
            <person name="Hibbett D.S."/>
            <person name="Martin F."/>
            <person name="Nordberg H.P."/>
            <person name="Cantor M.N."/>
            <person name="Hua S.X."/>
        </authorList>
    </citation>
    <scope>NUCLEOTIDE SEQUENCE [LARGE SCALE GENOMIC DNA]</scope>
    <source>
        <strain evidence="1 2">Foug A</strain>
    </source>
</reference>
<dbReference type="AlphaFoldDB" id="A0A0C3DA03"/>
<accession>A0A0C3DA03</accession>
<dbReference type="HOGENOM" id="CLU_2238194_0_0_1"/>
<gene>
    <name evidence="1" type="ORF">SCLCIDRAFT_480632</name>
</gene>
<dbReference type="Proteomes" id="UP000053989">
    <property type="component" value="Unassembled WGS sequence"/>
</dbReference>
<organism evidence="1 2">
    <name type="scientific">Scleroderma citrinum Foug A</name>
    <dbReference type="NCBI Taxonomy" id="1036808"/>
    <lineage>
        <taxon>Eukaryota</taxon>
        <taxon>Fungi</taxon>
        <taxon>Dikarya</taxon>
        <taxon>Basidiomycota</taxon>
        <taxon>Agaricomycotina</taxon>
        <taxon>Agaricomycetes</taxon>
        <taxon>Agaricomycetidae</taxon>
        <taxon>Boletales</taxon>
        <taxon>Sclerodermatineae</taxon>
        <taxon>Sclerodermataceae</taxon>
        <taxon>Scleroderma</taxon>
    </lineage>
</organism>
<keyword evidence="2" id="KW-1185">Reference proteome</keyword>
<protein>
    <submittedName>
        <fullName evidence="1">Uncharacterized protein</fullName>
    </submittedName>
</protein>